<dbReference type="Pfam" id="PF00782">
    <property type="entry name" value="DSPc"/>
    <property type="match status" value="1"/>
</dbReference>
<protein>
    <recommendedName>
        <fullName evidence="2">protein-tyrosine-phosphatase</fullName>
        <ecNumber evidence="2">3.1.3.48</ecNumber>
    </recommendedName>
</protein>
<dbReference type="PANTHER" id="PTHR10159">
    <property type="entry name" value="DUAL SPECIFICITY PROTEIN PHOSPHATASE"/>
    <property type="match status" value="1"/>
</dbReference>
<feature type="compositionally biased region" description="Basic and acidic residues" evidence="5">
    <location>
        <begin position="49"/>
        <end position="58"/>
    </location>
</feature>
<feature type="domain" description="Tyrosine-protein phosphatase" evidence="6">
    <location>
        <begin position="571"/>
        <end position="720"/>
    </location>
</feature>
<feature type="compositionally biased region" description="Polar residues" evidence="5">
    <location>
        <begin position="127"/>
        <end position="143"/>
    </location>
</feature>
<feature type="region of interest" description="Disordered" evidence="5">
    <location>
        <begin position="356"/>
        <end position="440"/>
    </location>
</feature>
<feature type="compositionally biased region" description="Low complexity" evidence="5">
    <location>
        <begin position="76"/>
        <end position="87"/>
    </location>
</feature>
<dbReference type="PANTHER" id="PTHR10159:SF530">
    <property type="entry name" value="DUAL SPECIFICITY PROTEIN PHOSPHATASE DDB_G0271350-RELATED"/>
    <property type="match status" value="1"/>
</dbReference>
<dbReference type="GO" id="GO:0004725">
    <property type="term" value="F:protein tyrosine phosphatase activity"/>
    <property type="evidence" value="ECO:0007669"/>
    <property type="project" value="UniProtKB-EC"/>
</dbReference>
<feature type="compositionally biased region" description="Low complexity" evidence="5">
    <location>
        <begin position="530"/>
        <end position="543"/>
    </location>
</feature>
<evidence type="ECO:0000256" key="4">
    <source>
        <dbReference type="ARBA" id="ARBA00022912"/>
    </source>
</evidence>
<name>J6ESR4_TRIAS</name>
<dbReference type="InterPro" id="IPR000340">
    <property type="entry name" value="Dual-sp_phosphatase_cat-dom"/>
</dbReference>
<dbReference type="RefSeq" id="XP_014178820.1">
    <property type="nucleotide sequence ID" value="XM_014323345.1"/>
</dbReference>
<dbReference type="SUPFAM" id="SSF52799">
    <property type="entry name" value="(Phosphotyrosine protein) phosphatases II"/>
    <property type="match status" value="1"/>
</dbReference>
<feature type="region of interest" description="Disordered" evidence="5">
    <location>
        <begin position="480"/>
        <end position="543"/>
    </location>
</feature>
<evidence type="ECO:0000259" key="6">
    <source>
        <dbReference type="PROSITE" id="PS50054"/>
    </source>
</evidence>
<dbReference type="GO" id="GO:0005737">
    <property type="term" value="C:cytoplasm"/>
    <property type="evidence" value="ECO:0007669"/>
    <property type="project" value="TreeGrafter"/>
</dbReference>
<evidence type="ECO:0000256" key="3">
    <source>
        <dbReference type="ARBA" id="ARBA00022801"/>
    </source>
</evidence>
<dbReference type="EC" id="3.1.3.48" evidence="2"/>
<evidence type="ECO:0000256" key="1">
    <source>
        <dbReference type="ARBA" id="ARBA00008601"/>
    </source>
</evidence>
<proteinExistence type="inferred from homology"/>
<dbReference type="GO" id="GO:0043409">
    <property type="term" value="P:negative regulation of MAPK cascade"/>
    <property type="evidence" value="ECO:0007669"/>
    <property type="project" value="TreeGrafter"/>
</dbReference>
<dbReference type="InterPro" id="IPR020422">
    <property type="entry name" value="TYR_PHOSPHATASE_DUAL_dom"/>
</dbReference>
<comment type="caution">
    <text evidence="8">The sequence shown here is derived from an EMBL/GenBank/DDBJ whole genome shotgun (WGS) entry which is preliminary data.</text>
</comment>
<dbReference type="PROSITE" id="PS50056">
    <property type="entry name" value="TYR_PHOSPHATASE_2"/>
    <property type="match status" value="1"/>
</dbReference>
<dbReference type="AlphaFoldDB" id="J6ESR4"/>
<keyword evidence="3" id="KW-0378">Hydrolase</keyword>
<comment type="similarity">
    <text evidence="1">Belongs to the protein-tyrosine phosphatase family. Non-receptor class dual specificity subfamily.</text>
</comment>
<dbReference type="VEuPathDB" id="FungiDB:A1Q1_03547"/>
<dbReference type="KEGG" id="tasa:A1Q1_03547"/>
<keyword evidence="4" id="KW-0904">Protein phosphatase</keyword>
<organism evidence="8 9">
    <name type="scientific">Trichosporon asahii var. asahii (strain ATCC 90039 / CBS 2479 / JCM 2466 / KCTC 7840 / NBRC 103889/ NCYC 2677 / UAMH 7654)</name>
    <name type="common">Yeast</name>
    <dbReference type="NCBI Taxonomy" id="1186058"/>
    <lineage>
        <taxon>Eukaryota</taxon>
        <taxon>Fungi</taxon>
        <taxon>Dikarya</taxon>
        <taxon>Basidiomycota</taxon>
        <taxon>Agaricomycotina</taxon>
        <taxon>Tremellomycetes</taxon>
        <taxon>Trichosporonales</taxon>
        <taxon>Trichosporonaceae</taxon>
        <taxon>Trichosporon</taxon>
    </lineage>
</organism>
<feature type="compositionally biased region" description="Low complexity" evidence="5">
    <location>
        <begin position="489"/>
        <end position="506"/>
    </location>
</feature>
<sequence length="843" mass="89807">MDQDRRRNGSTPDILPMPGAYVSGEAPPSPGSSSSSQNREPMMSLDVPPSDHADRTLSREQACGLSISLSTGTNDSTSTRLRTPTTPILTLTSDSGYSDSPVTFLPQQSVAGWVNSHKSFKPFPPESYQTGPGEPSSSANTIEGSVPKRRPSPLNLKKKELIEDEAAPLTGMSAGSACSTTSTELLELRQSMQKNLKERPIPLENMDWESDKGSAPPSPSHNNTVIGPDETIALASSSSSLLIIDTRPLDDFLVAHLPRTAHVSIPSLIFNRLRKHLSANKPISWASVGSFVSTPAGRREWDSADIDSQMDVVVVGTDGEDVDKPRILVDVLTPLVREGRVRMLDGGWRSIADQAQAANMTVSSDPEEAAEPLPSPGPPTGVAPPASNSAPSTLLIPPSSANAPAPSQTGIPNPSMSLSPIGRNLPSLTLDTGMKSPRPPKLCINLDRTAMSATLPKRAKPSRGSRPKLSTLTINVGDSNKLGVGGGPHSAFPSGGSGSGFLSARSNRSMGDQQTPLTSSLQPPVGSPWTGVSTSSAGSSSYGTPLSGGTIGVGMTPSVLPPAPKSPAPLEVSTILPSFLFLGPEITTRKDVDALLSLGIRRILNVAFECDDDEGLGLKTSFERYYRIPMKDSVEASGVGQGIKDAINILDDARLHSAPVYVHCKAGKSRSVTVVLAYLIHANAWTLKTSYAYVAERRHGISPNIGFVAELILFEEQELGRKATVTAAEKKDDIVAREPRLGPRYTRESLPPEWAMNYGAALVEPVVEEPEGTPEARHRRPSTAAGAEIEVRKNGQWVHHRRPPVDKDTLQPGRRVSKAGLESMAICQLRPATPQNEDLVPQY</sequence>
<evidence type="ECO:0000256" key="5">
    <source>
        <dbReference type="SAM" id="MobiDB-lite"/>
    </source>
</evidence>
<dbReference type="SUPFAM" id="SSF52821">
    <property type="entry name" value="Rhodanese/Cell cycle control phosphatase"/>
    <property type="match status" value="1"/>
</dbReference>
<dbReference type="CDD" id="cd14498">
    <property type="entry name" value="DSP"/>
    <property type="match status" value="1"/>
</dbReference>
<evidence type="ECO:0000313" key="9">
    <source>
        <dbReference type="Proteomes" id="UP000002748"/>
    </source>
</evidence>
<dbReference type="InterPro" id="IPR036873">
    <property type="entry name" value="Rhodanese-like_dom_sf"/>
</dbReference>
<reference evidence="8 9" key="1">
    <citation type="journal article" date="2012" name="Eukaryot. Cell">
        <title>Draft genome sequence of CBS 2479, the standard type strain of Trichosporon asahii.</title>
        <authorList>
            <person name="Yang R.Y."/>
            <person name="Li H.T."/>
            <person name="Zhu H."/>
            <person name="Zhou G.P."/>
            <person name="Wang M."/>
            <person name="Wang L."/>
        </authorList>
    </citation>
    <scope>NUCLEOTIDE SEQUENCE [LARGE SCALE GENOMIC DNA]</scope>
    <source>
        <strain evidence="9">ATCC 90039 / CBS 2479 / JCM 2466 / KCTC 7840 / NCYC 2677 / UAMH 7654</strain>
    </source>
</reference>
<dbReference type="SMART" id="SM00195">
    <property type="entry name" value="DSPc"/>
    <property type="match status" value="1"/>
</dbReference>
<evidence type="ECO:0000259" key="7">
    <source>
        <dbReference type="PROSITE" id="PS50056"/>
    </source>
</evidence>
<feature type="compositionally biased region" description="Pro residues" evidence="5">
    <location>
        <begin position="373"/>
        <end position="382"/>
    </location>
</feature>
<dbReference type="Gene3D" id="3.40.250.10">
    <property type="entry name" value="Rhodanese-like domain"/>
    <property type="match status" value="1"/>
</dbReference>
<dbReference type="EMBL" id="ALBS01000236">
    <property type="protein sequence ID" value="EJT47574.1"/>
    <property type="molecule type" value="Genomic_DNA"/>
</dbReference>
<feature type="compositionally biased region" description="Polar residues" evidence="5">
    <location>
        <begin position="408"/>
        <end position="418"/>
    </location>
</feature>
<dbReference type="InterPro" id="IPR029021">
    <property type="entry name" value="Prot-tyrosine_phosphatase-like"/>
</dbReference>
<dbReference type="Proteomes" id="UP000002748">
    <property type="component" value="Unassembled WGS sequence"/>
</dbReference>
<dbReference type="Gene3D" id="3.90.190.10">
    <property type="entry name" value="Protein tyrosine phosphatase superfamily"/>
    <property type="match status" value="1"/>
</dbReference>
<evidence type="ECO:0000313" key="8">
    <source>
        <dbReference type="EMBL" id="EJT47574.1"/>
    </source>
</evidence>
<feature type="region of interest" description="Disordered" evidence="5">
    <location>
        <begin position="124"/>
        <end position="156"/>
    </location>
</feature>
<feature type="compositionally biased region" description="Low complexity" evidence="5">
    <location>
        <begin position="397"/>
        <end position="407"/>
    </location>
</feature>
<feature type="region of interest" description="Disordered" evidence="5">
    <location>
        <begin position="1"/>
        <end position="87"/>
    </location>
</feature>
<feature type="compositionally biased region" description="Polar residues" evidence="5">
    <location>
        <begin position="507"/>
        <end position="522"/>
    </location>
</feature>
<dbReference type="HOGENOM" id="CLU_007776_0_0_1"/>
<gene>
    <name evidence="8" type="ORF">A1Q1_03547</name>
</gene>
<dbReference type="GeneID" id="25987060"/>
<dbReference type="PROSITE" id="PS50054">
    <property type="entry name" value="TYR_PHOSPHATASE_DUAL"/>
    <property type="match status" value="1"/>
</dbReference>
<feature type="domain" description="Tyrosine specific protein phosphatases" evidence="7">
    <location>
        <begin position="641"/>
        <end position="701"/>
    </location>
</feature>
<accession>J6ESR4</accession>
<dbReference type="InterPro" id="IPR000387">
    <property type="entry name" value="Tyr_Pase_dom"/>
</dbReference>
<dbReference type="FunFam" id="3.90.190.10:FF:000120">
    <property type="entry name" value="MAP kinase phosphatase, putative"/>
    <property type="match status" value="1"/>
</dbReference>
<evidence type="ECO:0000256" key="2">
    <source>
        <dbReference type="ARBA" id="ARBA00013064"/>
    </source>
</evidence>
<dbReference type="OrthoDB" id="273181at2759"/>